<evidence type="ECO:0000313" key="2">
    <source>
        <dbReference type="EMBL" id="QTE04029.1"/>
    </source>
</evidence>
<reference evidence="2" key="1">
    <citation type="submission" date="2020-09" db="EMBL/GenBank/DDBJ databases">
        <title>Parvovirus dark matter in the feces of wild birds.</title>
        <authorList>
            <person name="Dai Z."/>
            <person name="Yang S."/>
            <person name="Zhang W."/>
        </authorList>
    </citation>
    <scope>NUCLEOTIDE SEQUENCE</scope>
    <source>
        <strain evidence="2">Swn66par028</strain>
    </source>
</reference>
<evidence type="ECO:0008006" key="3">
    <source>
        <dbReference type="Google" id="ProtNLM"/>
    </source>
</evidence>
<protein>
    <recommendedName>
        <fullName evidence="3">Capsid protein</fullName>
    </recommendedName>
</protein>
<proteinExistence type="predicted"/>
<dbReference type="EMBL" id="MW046583">
    <property type="protein sequence ID" value="QTE04029.1"/>
    <property type="molecule type" value="Genomic_DNA"/>
</dbReference>
<name>A0A8A4XED0_9VIRU</name>
<sequence length="485" mass="53553">MDGGKIPPKQRTTKDPIRERQKQDIARAREAVRQNKLTEKRTETMEVQNGEVTSTNEMEDRTHELSEMEAYRGDMQGSKGAVKLSLYRPPGFANMDLIFNARMFLTMYVFDPICGISNRNGKKAGIVVFPLYCFNTGNAGLYLDSVARDKVQALVASDVNIRVKNISGSLKSIGVSAPFIAGGTNQAATNSQITATGLVGHGLERITEMAEGRVTLSNDAPSATGFISRGDTSTWWAKTRHVITNITENAVIRLTADNLNPTAQFVEYKNVAGQMILYKDATTTPEAPNQLIVDSNYTKQMTSIDLTESEGEILAWNYDMHDSFLSLKTLFNQYYKGRSFNTAPDFKYSFPENSAAVSVTNPLISRQDVFAGHLSEDNIRNFWITNNNADPVGVAGARHQTLPPKAYLQLVPPPTINPTAIQDFFVNTVLDTTIVINAFGSSVAADGYTHDYSYIPKETFTGFRQSFMDGGRFHTVEGELIDIGV</sequence>
<evidence type="ECO:0000256" key="1">
    <source>
        <dbReference type="SAM" id="MobiDB-lite"/>
    </source>
</evidence>
<accession>A0A8A4XED0</accession>
<feature type="region of interest" description="Disordered" evidence="1">
    <location>
        <begin position="1"/>
        <end position="26"/>
    </location>
</feature>
<feature type="compositionally biased region" description="Basic and acidic residues" evidence="1">
    <location>
        <begin position="12"/>
        <end position="26"/>
    </location>
</feature>
<organism evidence="2">
    <name type="scientific">Cygnus columbianus parvoviridae sp</name>
    <dbReference type="NCBI Taxonomy" id="2794474"/>
    <lineage>
        <taxon>Viruses</taxon>
        <taxon>Monodnaviria</taxon>
        <taxon>Shotokuvirae</taxon>
        <taxon>Cossaviricota</taxon>
        <taxon>Quintoviricetes</taxon>
        <taxon>Piccovirales</taxon>
        <taxon>Parvoviridae</taxon>
    </lineage>
</organism>